<dbReference type="EMBL" id="LCEJ01000005">
    <property type="protein sequence ID" value="KKS71155.1"/>
    <property type="molecule type" value="Genomic_DNA"/>
</dbReference>
<evidence type="ECO:0000313" key="2">
    <source>
        <dbReference type="EMBL" id="KKS71155.1"/>
    </source>
</evidence>
<reference evidence="2 3" key="1">
    <citation type="journal article" date="2015" name="Nature">
        <title>rRNA introns, odd ribosomes, and small enigmatic genomes across a large radiation of phyla.</title>
        <authorList>
            <person name="Brown C.T."/>
            <person name="Hug L.A."/>
            <person name="Thomas B.C."/>
            <person name="Sharon I."/>
            <person name="Castelle C.J."/>
            <person name="Singh A."/>
            <person name="Wilkins M.J."/>
            <person name="Williams K.H."/>
            <person name="Banfield J.F."/>
        </authorList>
    </citation>
    <scope>NUCLEOTIDE SEQUENCE [LARGE SCALE GENOMIC DNA]</scope>
</reference>
<name>A0A0G1BCR7_9BACT</name>
<feature type="transmembrane region" description="Helical" evidence="1">
    <location>
        <begin position="6"/>
        <end position="23"/>
    </location>
</feature>
<protein>
    <submittedName>
        <fullName evidence="2">Uncharacterized protein</fullName>
    </submittedName>
</protein>
<dbReference type="AlphaFoldDB" id="A0A0G1BCR7"/>
<comment type="caution">
    <text evidence="2">The sequence shown here is derived from an EMBL/GenBank/DDBJ whole genome shotgun (WGS) entry which is preliminary data.</text>
</comment>
<dbReference type="Proteomes" id="UP000034785">
    <property type="component" value="Unassembled WGS sequence"/>
</dbReference>
<evidence type="ECO:0000256" key="1">
    <source>
        <dbReference type="SAM" id="Phobius"/>
    </source>
</evidence>
<organism evidence="2 3">
    <name type="scientific">Candidatus Daviesbacteria bacterium GW2011_GWA2_42_7</name>
    <dbReference type="NCBI Taxonomy" id="1618425"/>
    <lineage>
        <taxon>Bacteria</taxon>
        <taxon>Candidatus Daviesiibacteriota</taxon>
    </lineage>
</organism>
<keyword evidence="1" id="KW-0812">Transmembrane</keyword>
<gene>
    <name evidence="2" type="ORF">UV41_C0005G0011</name>
</gene>
<sequence>MKFPKVLIIIIFLGVMATFVIMSRTGSNKMVSPQIVSQNQAAATPTPTPTPVLININQSSNLETETKNLTPDDFSGDFKVLREEAGRF</sequence>
<accession>A0A0G1BCR7</accession>
<proteinExistence type="predicted"/>
<keyword evidence="1" id="KW-1133">Transmembrane helix</keyword>
<evidence type="ECO:0000313" key="3">
    <source>
        <dbReference type="Proteomes" id="UP000034785"/>
    </source>
</evidence>
<keyword evidence="1" id="KW-0472">Membrane</keyword>